<feature type="compositionally biased region" description="Polar residues" evidence="1">
    <location>
        <begin position="518"/>
        <end position="528"/>
    </location>
</feature>
<evidence type="ECO:0000313" key="2">
    <source>
        <dbReference type="EMBL" id="EAQ90048.1"/>
    </source>
</evidence>
<feature type="region of interest" description="Disordered" evidence="1">
    <location>
        <begin position="404"/>
        <end position="488"/>
    </location>
</feature>
<feature type="compositionally biased region" description="Polar residues" evidence="1">
    <location>
        <begin position="255"/>
        <end position="277"/>
    </location>
</feature>
<dbReference type="OrthoDB" id="4586438at2759"/>
<feature type="compositionally biased region" description="Basic and acidic residues" evidence="1">
    <location>
        <begin position="279"/>
        <end position="307"/>
    </location>
</feature>
<organism evidence="2 3">
    <name type="scientific">Chaetomium globosum (strain ATCC 6205 / CBS 148.51 / DSM 1962 / NBRC 6347 / NRRL 1970)</name>
    <name type="common">Soil fungus</name>
    <dbReference type="NCBI Taxonomy" id="306901"/>
    <lineage>
        <taxon>Eukaryota</taxon>
        <taxon>Fungi</taxon>
        <taxon>Dikarya</taxon>
        <taxon>Ascomycota</taxon>
        <taxon>Pezizomycotina</taxon>
        <taxon>Sordariomycetes</taxon>
        <taxon>Sordariomycetidae</taxon>
        <taxon>Sordariales</taxon>
        <taxon>Chaetomiaceae</taxon>
        <taxon>Chaetomium</taxon>
    </lineage>
</organism>
<feature type="region of interest" description="Disordered" evidence="1">
    <location>
        <begin position="1"/>
        <end position="387"/>
    </location>
</feature>
<sequence length="590" mass="66916">MDTHDDPSATTTTTDYDSGDSVIIAYVYEGQKATERRSTKGRSPRRKRSPKPKQRGLAKCTCGAGRAEDEDEITVFEEDTDTEDERARRKRSTKPRPSGAGVASGCDAKDHHKVDKKKATESKTRRVQTPYIEDYPDDAPRPTIILREHRLLRRSSTSDARRVRDSEDCSPSGSRDRSSLGKRLPQRPPRHSSKESPKHPKSHRRHHHHHHHHHHHTHETHENKSSGSEVKGFQSDSGESGLNPHRPRYDPGSEPASTVARSSAWNDNSQPEYSSSWPRHGESHVPQRQLGYDDRDHDSEEGSDEHSLNYNSNYDSHRRLLLRGAPSFQEQAPEKQLERHRELLQQATPPPEHDRGNERERPGPSPRRPRTVVSSTSMATTEQGYRSVATSVCEVWRGKAEDWESPYVSASDGDYESDAEEPIQLLRMEDLPPRKSSPRLLPPRGERREFGFRPTPPPPPPYPRHHPAYMEEDSFHPDQTWPSSKRDGLLLLEGPLALTMEPDAMTDGEDDVHGQHGMQLQSRQSSWSRPGPPKGWTYPLSPRSRAVSPVFSARRTREFLSPTPTRAARFDFDAWGCGRSSRSSLALALR</sequence>
<dbReference type="VEuPathDB" id="FungiDB:CHGG_06667"/>
<feature type="compositionally biased region" description="Low complexity" evidence="1">
    <location>
        <begin position="8"/>
        <end position="21"/>
    </location>
</feature>
<gene>
    <name evidence="2" type="ORF">CHGG_06667</name>
</gene>
<proteinExistence type="predicted"/>
<reference evidence="3" key="1">
    <citation type="journal article" date="2015" name="Genome Announc.">
        <title>Draft genome sequence of the cellulolytic fungus Chaetomium globosum.</title>
        <authorList>
            <person name="Cuomo C.A."/>
            <person name="Untereiner W.A."/>
            <person name="Ma L.-J."/>
            <person name="Grabherr M."/>
            <person name="Birren B.W."/>
        </authorList>
    </citation>
    <scope>NUCLEOTIDE SEQUENCE [LARGE SCALE GENOMIC DNA]</scope>
    <source>
        <strain evidence="3">ATCC 6205 / CBS 148.51 / DSM 1962 / NBRC 6347 / NRRL 1970</strain>
    </source>
</reference>
<protein>
    <submittedName>
        <fullName evidence="2">Uncharacterized protein</fullName>
    </submittedName>
</protein>
<feature type="region of interest" description="Disordered" evidence="1">
    <location>
        <begin position="501"/>
        <end position="541"/>
    </location>
</feature>
<dbReference type="eggNOG" id="ENOG502T6DM">
    <property type="taxonomic scope" value="Eukaryota"/>
</dbReference>
<name>Q2H3U8_CHAGB</name>
<dbReference type="InParanoid" id="Q2H3U8"/>
<evidence type="ECO:0000313" key="3">
    <source>
        <dbReference type="Proteomes" id="UP000001056"/>
    </source>
</evidence>
<dbReference type="AlphaFoldDB" id="Q2H3U8"/>
<dbReference type="OMA" id="EDWESPY"/>
<feature type="compositionally biased region" description="Acidic residues" evidence="1">
    <location>
        <begin position="68"/>
        <end position="84"/>
    </location>
</feature>
<keyword evidence="3" id="KW-1185">Reference proteome</keyword>
<dbReference type="EMBL" id="CH408031">
    <property type="protein sequence ID" value="EAQ90048.1"/>
    <property type="molecule type" value="Genomic_DNA"/>
</dbReference>
<dbReference type="Proteomes" id="UP000001056">
    <property type="component" value="Unassembled WGS sequence"/>
</dbReference>
<dbReference type="STRING" id="306901.Q2H3U8"/>
<feature type="compositionally biased region" description="Polar residues" evidence="1">
    <location>
        <begin position="378"/>
        <end position="387"/>
    </location>
</feature>
<feature type="compositionally biased region" description="Basic and acidic residues" evidence="1">
    <location>
        <begin position="332"/>
        <end position="343"/>
    </location>
</feature>
<feature type="compositionally biased region" description="Basic and acidic residues" evidence="1">
    <location>
        <begin position="351"/>
        <end position="362"/>
    </location>
</feature>
<evidence type="ECO:0000256" key="1">
    <source>
        <dbReference type="SAM" id="MobiDB-lite"/>
    </source>
</evidence>
<dbReference type="GeneID" id="4391477"/>
<accession>Q2H3U8</accession>
<feature type="compositionally biased region" description="Basic residues" evidence="1">
    <location>
        <begin position="199"/>
        <end position="218"/>
    </location>
</feature>
<dbReference type="HOGENOM" id="CLU_463210_0_0_1"/>
<dbReference type="RefSeq" id="XP_001222762.1">
    <property type="nucleotide sequence ID" value="XM_001222761.1"/>
</dbReference>
<feature type="compositionally biased region" description="Basic and acidic residues" evidence="1">
    <location>
        <begin position="107"/>
        <end position="124"/>
    </location>
</feature>
<feature type="compositionally biased region" description="Basic residues" evidence="1">
    <location>
        <begin position="39"/>
        <end position="56"/>
    </location>
</feature>